<proteinExistence type="predicted"/>
<organism evidence="3 4">
    <name type="scientific">Mannheimia pernigra</name>
    <dbReference type="NCBI Taxonomy" id="111844"/>
    <lineage>
        <taxon>Bacteria</taxon>
        <taxon>Pseudomonadati</taxon>
        <taxon>Pseudomonadota</taxon>
        <taxon>Gammaproteobacteria</taxon>
        <taxon>Pasteurellales</taxon>
        <taxon>Pasteurellaceae</taxon>
        <taxon>Mannheimia</taxon>
    </lineage>
</organism>
<name>A0ABD7A801_9PAST</name>
<dbReference type="EMBL" id="CP055305">
    <property type="protein sequence ID" value="QLB42032.1"/>
    <property type="molecule type" value="Genomic_DNA"/>
</dbReference>
<sequence length="1957" mass="209820">MSILIYYKRLIMLSILQILAVNQPLVLARVKHSRHRGVINEQINQLTGRRFIQGYNNDLEQYKALMNNGVKYAKQFNLAVGVGLTAKQMSELTTDMVWLVNKEITLTDGRKVTALVPQVYLVARNSDITSRGAVISANQIIGNVDNLQNSGVIAGRDLTRIHSNQLENRGTILGDTVDLSAKQNLINLGGKIEAVKDLSLYAGKNLEISSTLSSSQSADGNFARTVLDQLASVKVTGEGGRLTLHSDDNLTIKAANIESQGALNASADKSLQITTLKTQNREHYNGNADNYYRLAQEAEVGTRLSGKDGVKLFGVDGVTLRQVDVRGDGDVSVISQKGNITLESGRAKESLATSVKSTSKGLFSKSSRLSEHEHQTDVAVVNSLQGQNITFYAGNKITDEGSVVKGVEHIYLEGKNGVELNTAQNTHSERNYTELKKAGLTASLSSGTARIGVGKNKQKDANTERQISHIGTQLNAENSNITVVSTQGDVTANAAQFDAKKDIVIEGQHVYLNAEIDKQDNQESHSSKSAGFGIGVVYNPVAKLKDYYGEQSSQGSAKGIVGKVVTTGEAIDKTSQQLLNGVGSYFTANKKQEERFNQTEKANVVEMNAGGNLAIHANKGSIVSQGAHISAKGDGTFWAKENVHFDVATTEQSQSGKLKQKGVDIDSSRRLTDIVGVYSGKEKGDGELVQEQAGVLSFGGATTVVAEKGDITLAGTQLVSDGKVKLSAGNNVNITTAKTTQRQDEAGKSHGFGEAVISETERFSGYNRQLNSQNGHAVSHQGSMIASLKDDVEIYAGKDFHSTSGQILAKNRIALSAEKVTFDTAHNTANNHHHSSDLKFGQFTRVISPIIDLVQSVESTLKDKEASDRVKAAQVLGLAAQGYILNNTVNNALNHKDNSVLFRVETGTGLAHSRQSGENRVSESLGNQVNAQHIHIEARSGKLSAIQTDFTSKDEQGKRLANSSVTLSGREGVELLAGESTGYQRHKNQSYGTEVGTALSVGAKTGWSFYAKEGFQKGKQTSESTTYHNSHIDSETFRLNSGGDVTMKGTTAHANSIHADIDGKLHIESLQDSHHSKSTQGGLNTKVEFGFGSSWEFSGNANLSGGKSNAGGVTKQSGLFAQSGGYHITADEVELNAGAIASTNPDNSELTTNAITFSDIQNHSQHQATSGSLSGGYSQSNGVSGSPGMPMHSQGNDNSTTKATLTEGKITLNKDSTPTQTTAKALGINTELSQAHRAVEQPKDINQVLKEQQILSQSAGQVSGAVISYADKQREEIKQAEEKARKSAKEAEQAGDIVTAQVKYHEAQMLEREAARWETGGDKKRQVNAVAAALSLAVAGKPAEAIAAGAASPYINEIIKDITDNENLKALNIPLHILWGAVEAELAGGNAKVGAVAAGVGEVGATVLAQSVYGKVASDLTTEEKANLLASAKLLAGIASGAVNTGNGAETLANASVGMTVAENAVESNYLSDWQKAQRAKELKACDGSGYCEFKINAYWTAVDLGQDTSFVSGLASGIPVAIVEGVSDVINMALSPIETLEAIKVMITQDDAFNKWAEATKQSYVERIEKLQSEYEKAGASGSFNAGLETGRLLTDIAGIVAGGAGVAKVGVSAVNKGIKSAAKNVKALNIDRPKFATCSFHGDMEVKTDKGYRPISSIKVGDKVLAKNEITGITTYQKVQAHYSNPYDYTVYVEVIDNRGKYQTIVSNKIHPFFAQVLSGIAPISSEGHHYKGEIAKAQWVDAQYLQKGYRLLSANGEWQTVSNVTQKAEELKAYNMTVDKDHTYFIKGAKADNEGVWVHNDCWYALPDGAKQIANIDGYKAYQFNDHSGNFVTVIQKDKNRFETLDHRGSEIILPKQGGWDSARNLAIEKLGSLGYDAMPLIGNLEISDGYGKVVGRISSDGKKGWRLDYDPEIGMHINIFDYTNGKGAKAVKEVIPFEGNKDDFNRYLKHLNR</sequence>
<dbReference type="InterPro" id="IPR036844">
    <property type="entry name" value="Hint_dom_sf"/>
</dbReference>
<evidence type="ECO:0000313" key="3">
    <source>
        <dbReference type="EMBL" id="QLB42032.1"/>
    </source>
</evidence>
<gene>
    <name evidence="3" type="ORF">HV560_03945</name>
</gene>
<feature type="region of interest" description="Disordered" evidence="2">
    <location>
        <begin position="1162"/>
        <end position="1201"/>
    </location>
</feature>
<dbReference type="KEGG" id="mpeg:HV560_03945"/>
<dbReference type="Gene3D" id="2.170.16.10">
    <property type="entry name" value="Hedgehog/Intein (Hint) domain"/>
    <property type="match status" value="1"/>
</dbReference>
<dbReference type="CDD" id="cd20692">
    <property type="entry name" value="CdiA-CT_Ec-like"/>
    <property type="match status" value="1"/>
</dbReference>
<evidence type="ECO:0000256" key="2">
    <source>
        <dbReference type="SAM" id="MobiDB-lite"/>
    </source>
</evidence>
<evidence type="ECO:0000256" key="1">
    <source>
        <dbReference type="SAM" id="Coils"/>
    </source>
</evidence>
<protein>
    <submittedName>
        <fullName evidence="3">Hemagglutinin repeat-containing protein</fullName>
    </submittedName>
</protein>
<feature type="compositionally biased region" description="Polar residues" evidence="2">
    <location>
        <begin position="1162"/>
        <end position="1184"/>
    </location>
</feature>
<evidence type="ECO:0000313" key="4">
    <source>
        <dbReference type="Proteomes" id="UP000509784"/>
    </source>
</evidence>
<feature type="coiled-coil region" evidence="1">
    <location>
        <begin position="1270"/>
        <end position="1297"/>
    </location>
</feature>
<dbReference type="SUPFAM" id="SSF51294">
    <property type="entry name" value="Hedgehog/intein (Hint) domain"/>
    <property type="match status" value="1"/>
</dbReference>
<dbReference type="Pfam" id="PF13332">
    <property type="entry name" value="Fil_haemagg_2"/>
    <property type="match status" value="4"/>
</dbReference>
<accession>A0ABD7A801</accession>
<dbReference type="Pfam" id="PF07591">
    <property type="entry name" value="PT-HINT"/>
    <property type="match status" value="2"/>
</dbReference>
<dbReference type="InterPro" id="IPR025157">
    <property type="entry name" value="Hemagglutinin_rpt"/>
</dbReference>
<reference evidence="3 4" key="1">
    <citation type="submission" date="2020-06" db="EMBL/GenBank/DDBJ databases">
        <title>Mannheimia pernigra sp. nov. isolated from bovine respiratory tract.</title>
        <authorList>
            <person name="Kuhnert P."/>
            <person name="Akarsu-Egger H."/>
        </authorList>
    </citation>
    <scope>NUCLEOTIDE SEQUENCE [LARGE SCALE GENOMIC DNA]</scope>
    <source>
        <strain evidence="3 4">17CN0883</strain>
    </source>
</reference>
<keyword evidence="1" id="KW-0175">Coiled coil</keyword>
<dbReference type="GO" id="GO:0003824">
    <property type="term" value="F:catalytic activity"/>
    <property type="evidence" value="ECO:0007669"/>
    <property type="project" value="UniProtKB-ARBA"/>
</dbReference>
<feature type="coiled-coil region" evidence="1">
    <location>
        <begin position="1555"/>
        <end position="1582"/>
    </location>
</feature>
<dbReference type="Proteomes" id="UP000509784">
    <property type="component" value="Chromosome"/>
</dbReference>
<dbReference type="CDD" id="cd00081">
    <property type="entry name" value="Hint"/>
    <property type="match status" value="1"/>
</dbReference>
<dbReference type="RefSeq" id="WP_176812196.1">
    <property type="nucleotide sequence ID" value="NZ_CP055305.1"/>
</dbReference>